<comment type="caution">
    <text evidence="1">The sequence shown here is derived from an EMBL/GenBank/DDBJ whole genome shotgun (WGS) entry which is preliminary data.</text>
</comment>
<dbReference type="EMBL" id="BARU01018302">
    <property type="protein sequence ID" value="GAH54879.1"/>
    <property type="molecule type" value="Genomic_DNA"/>
</dbReference>
<evidence type="ECO:0000313" key="1">
    <source>
        <dbReference type="EMBL" id="GAH54879.1"/>
    </source>
</evidence>
<organism evidence="1">
    <name type="scientific">marine sediment metagenome</name>
    <dbReference type="NCBI Taxonomy" id="412755"/>
    <lineage>
        <taxon>unclassified sequences</taxon>
        <taxon>metagenomes</taxon>
        <taxon>ecological metagenomes</taxon>
    </lineage>
</organism>
<sequence>SDKNYVQVKILKAENRETKGELNSPYFPGITLHGEIEETEEGLSFYITRIRMFTNWPQGWTDAYYEASGHIVFQEQNDQWTAETTDTFELWGISKGEIRYYDAYFRGDEGLWKVKNRIDRIRRLNRFFKDDRRTPVFYPDKKGFVREIVPFLFPEAKKTFNIIERKRLFSETNLLYDQSEGEMVEGASLFWNTEYSQNILPEQLIPLRDSGTLWRDFEEASGLIYSLYNLEYIVNDWMEGKIFSTTRSRK</sequence>
<protein>
    <submittedName>
        <fullName evidence="1">Uncharacterized protein</fullName>
    </submittedName>
</protein>
<reference evidence="1" key="1">
    <citation type="journal article" date="2014" name="Front. Microbiol.">
        <title>High frequency of phylogenetically diverse reductive dehalogenase-homologous genes in deep subseafloor sedimentary metagenomes.</title>
        <authorList>
            <person name="Kawai M."/>
            <person name="Futagami T."/>
            <person name="Toyoda A."/>
            <person name="Takaki Y."/>
            <person name="Nishi S."/>
            <person name="Hori S."/>
            <person name="Arai W."/>
            <person name="Tsubouchi T."/>
            <person name="Morono Y."/>
            <person name="Uchiyama I."/>
            <person name="Ito T."/>
            <person name="Fujiyama A."/>
            <person name="Inagaki F."/>
            <person name="Takami H."/>
        </authorList>
    </citation>
    <scope>NUCLEOTIDE SEQUENCE</scope>
    <source>
        <strain evidence="1">Expedition CK06-06</strain>
    </source>
</reference>
<proteinExistence type="predicted"/>
<feature type="non-terminal residue" evidence="1">
    <location>
        <position position="1"/>
    </location>
</feature>
<name>X1HM06_9ZZZZ</name>
<gene>
    <name evidence="1" type="ORF">S03H2_30265</name>
</gene>
<dbReference type="AlphaFoldDB" id="X1HM06"/>
<accession>X1HM06</accession>